<comment type="caution">
    <text evidence="2">The sequence shown here is derived from an EMBL/GenBank/DDBJ whole genome shotgun (WGS) entry which is preliminary data.</text>
</comment>
<name>A0A9P6DWF2_9AGAM</name>
<reference evidence="2" key="1">
    <citation type="journal article" date="2020" name="Nat. Commun.">
        <title>Large-scale genome sequencing of mycorrhizal fungi provides insights into the early evolution of symbiotic traits.</title>
        <authorList>
            <person name="Miyauchi S."/>
            <person name="Kiss E."/>
            <person name="Kuo A."/>
            <person name="Drula E."/>
            <person name="Kohler A."/>
            <person name="Sanchez-Garcia M."/>
            <person name="Morin E."/>
            <person name="Andreopoulos B."/>
            <person name="Barry K.W."/>
            <person name="Bonito G."/>
            <person name="Buee M."/>
            <person name="Carver A."/>
            <person name="Chen C."/>
            <person name="Cichocki N."/>
            <person name="Clum A."/>
            <person name="Culley D."/>
            <person name="Crous P.W."/>
            <person name="Fauchery L."/>
            <person name="Girlanda M."/>
            <person name="Hayes R.D."/>
            <person name="Keri Z."/>
            <person name="LaButti K."/>
            <person name="Lipzen A."/>
            <person name="Lombard V."/>
            <person name="Magnuson J."/>
            <person name="Maillard F."/>
            <person name="Murat C."/>
            <person name="Nolan M."/>
            <person name="Ohm R.A."/>
            <person name="Pangilinan J."/>
            <person name="Pereira M.F."/>
            <person name="Perotto S."/>
            <person name="Peter M."/>
            <person name="Pfister S."/>
            <person name="Riley R."/>
            <person name="Sitrit Y."/>
            <person name="Stielow J.B."/>
            <person name="Szollosi G."/>
            <person name="Zifcakova L."/>
            <person name="Stursova M."/>
            <person name="Spatafora J.W."/>
            <person name="Tedersoo L."/>
            <person name="Vaario L.M."/>
            <person name="Yamada A."/>
            <person name="Yan M."/>
            <person name="Wang P."/>
            <person name="Xu J."/>
            <person name="Bruns T."/>
            <person name="Baldrian P."/>
            <person name="Vilgalys R."/>
            <person name="Dunand C."/>
            <person name="Henrissat B."/>
            <person name="Grigoriev I.V."/>
            <person name="Hibbett D."/>
            <person name="Nagy L.G."/>
            <person name="Martin F.M."/>
        </authorList>
    </citation>
    <scope>NUCLEOTIDE SEQUENCE</scope>
    <source>
        <strain evidence="2">UP504</strain>
    </source>
</reference>
<dbReference type="Proteomes" id="UP000886523">
    <property type="component" value="Unassembled WGS sequence"/>
</dbReference>
<protein>
    <submittedName>
        <fullName evidence="2">Uncharacterized protein</fullName>
    </submittedName>
</protein>
<gene>
    <name evidence="2" type="ORF">BS47DRAFT_1042664</name>
</gene>
<feature type="region of interest" description="Disordered" evidence="1">
    <location>
        <begin position="1"/>
        <end position="105"/>
    </location>
</feature>
<evidence type="ECO:0000256" key="1">
    <source>
        <dbReference type="SAM" id="MobiDB-lite"/>
    </source>
</evidence>
<feature type="compositionally biased region" description="Polar residues" evidence="1">
    <location>
        <begin position="30"/>
        <end position="84"/>
    </location>
</feature>
<dbReference type="AlphaFoldDB" id="A0A9P6DWF2"/>
<dbReference type="EMBL" id="MU128983">
    <property type="protein sequence ID" value="KAF9512695.1"/>
    <property type="molecule type" value="Genomic_DNA"/>
</dbReference>
<keyword evidence="3" id="KW-1185">Reference proteome</keyword>
<evidence type="ECO:0000313" key="3">
    <source>
        <dbReference type="Proteomes" id="UP000886523"/>
    </source>
</evidence>
<evidence type="ECO:0000313" key="2">
    <source>
        <dbReference type="EMBL" id="KAF9512695.1"/>
    </source>
</evidence>
<proteinExistence type="predicted"/>
<organism evidence="2 3">
    <name type="scientific">Hydnum rufescens UP504</name>
    <dbReference type="NCBI Taxonomy" id="1448309"/>
    <lineage>
        <taxon>Eukaryota</taxon>
        <taxon>Fungi</taxon>
        <taxon>Dikarya</taxon>
        <taxon>Basidiomycota</taxon>
        <taxon>Agaricomycotina</taxon>
        <taxon>Agaricomycetes</taxon>
        <taxon>Cantharellales</taxon>
        <taxon>Hydnaceae</taxon>
        <taxon>Hydnum</taxon>
    </lineage>
</organism>
<accession>A0A9P6DWF2</accession>
<sequence>MSTMGPPSTPKSGEGPGTKPPTPAPGSTTFSHPSVSPSNIMGNVNTNSAPPPNDNTVSPHGFSRQSPSTNTFNSNAGSGSNQTPGMGLSTGGMVGNRGGPSSFLGGGTLGPSDLFGNLGGLGGNLGGMLPLDDYVVDMSNETFTDSDFDKYITDFLGDPKTGDSKDDDVAAAMT</sequence>
<feature type="compositionally biased region" description="Gly residues" evidence="1">
    <location>
        <begin position="88"/>
        <end position="105"/>
    </location>
</feature>